<feature type="region of interest" description="Disordered" evidence="1">
    <location>
        <begin position="187"/>
        <end position="255"/>
    </location>
</feature>
<feature type="compositionally biased region" description="Basic and acidic residues" evidence="1">
    <location>
        <begin position="246"/>
        <end position="255"/>
    </location>
</feature>
<accession>V5FMB2</accession>
<dbReference type="EMBL" id="BAUL01000280">
    <property type="protein sequence ID" value="GAD99119.1"/>
    <property type="molecule type" value="Genomic_DNA"/>
</dbReference>
<dbReference type="eggNOG" id="ENOG502S7GF">
    <property type="taxonomic scope" value="Eukaryota"/>
</dbReference>
<dbReference type="AlphaFoldDB" id="V5FMB2"/>
<evidence type="ECO:0000313" key="2">
    <source>
        <dbReference type="EMBL" id="GAD99119.1"/>
    </source>
</evidence>
<feature type="compositionally biased region" description="Pro residues" evidence="1">
    <location>
        <begin position="1"/>
        <end position="10"/>
    </location>
</feature>
<proteinExistence type="predicted"/>
<organism evidence="2 3">
    <name type="scientific">Byssochlamys spectabilis (strain No. 5 / NBRC 109023)</name>
    <name type="common">Paecilomyces variotii</name>
    <dbReference type="NCBI Taxonomy" id="1356009"/>
    <lineage>
        <taxon>Eukaryota</taxon>
        <taxon>Fungi</taxon>
        <taxon>Dikarya</taxon>
        <taxon>Ascomycota</taxon>
        <taxon>Pezizomycotina</taxon>
        <taxon>Eurotiomycetes</taxon>
        <taxon>Eurotiomycetidae</taxon>
        <taxon>Eurotiales</taxon>
        <taxon>Thermoascaceae</taxon>
        <taxon>Paecilomyces</taxon>
    </lineage>
</organism>
<feature type="compositionally biased region" description="Basic and acidic residues" evidence="1">
    <location>
        <begin position="201"/>
        <end position="211"/>
    </location>
</feature>
<comment type="caution">
    <text evidence="2">The sequence shown here is derived from an EMBL/GenBank/DDBJ whole genome shotgun (WGS) entry which is preliminary data.</text>
</comment>
<dbReference type="HOGENOM" id="CLU_038380_0_0_1"/>
<evidence type="ECO:0000256" key="1">
    <source>
        <dbReference type="SAM" id="MobiDB-lite"/>
    </source>
</evidence>
<dbReference type="Proteomes" id="UP000018001">
    <property type="component" value="Unassembled WGS sequence"/>
</dbReference>
<feature type="compositionally biased region" description="Low complexity" evidence="1">
    <location>
        <begin position="375"/>
        <end position="386"/>
    </location>
</feature>
<dbReference type="OrthoDB" id="5398515at2759"/>
<feature type="region of interest" description="Disordered" evidence="1">
    <location>
        <begin position="1"/>
        <end position="158"/>
    </location>
</feature>
<protein>
    <submittedName>
        <fullName evidence="2">Uncharacterized protein</fullName>
    </submittedName>
</protein>
<sequence>MATTPPPPSPSKLRVPPTPRHGSKYDSWEPYATRHSARLASQRASRDSHTTPPPSSPELRGQAGRMDERKQRGMDIGTLSPPGSTFTSPRKKTSGRTRGVLPAYSLDNTELGGSDLFGSAQPTHARQHSFESSRTTITNGMLPTPMKTPRKKAVEDMSSAARTLFPTASASARPRKSKKYSGFSLESFEEEPAEATGKIEIFTDSRDRIPQLDESEENPFYKKPAAPATTVTAAPRTSSRRKANGSKRDKEVEDAIDREDGMTYVFRGKKVFHKFNEDVNMESGDDDDDDDDLGLLAARPDLIDASLTSVRPLTRSSIKPRVLFPTAQKTAPDAVEEETTDVEDNHTANEAEVDAGNEETQTNAKTDPVTPEIHSTATTPASPGATIRSLRSRNKHIAQDATPTASGSKKEKRISPFNGWMRKKQSPAVSASASKKREADPVASIGGPATKKTKGK</sequence>
<evidence type="ECO:0000313" key="3">
    <source>
        <dbReference type="Proteomes" id="UP000018001"/>
    </source>
</evidence>
<feature type="compositionally biased region" description="Polar residues" evidence="1">
    <location>
        <begin position="120"/>
        <end position="141"/>
    </location>
</feature>
<name>V5FMB2_BYSSN</name>
<feature type="compositionally biased region" description="Low complexity" evidence="1">
    <location>
        <begin position="224"/>
        <end position="235"/>
    </location>
</feature>
<feature type="region of interest" description="Disordered" evidence="1">
    <location>
        <begin position="320"/>
        <end position="456"/>
    </location>
</feature>
<reference evidence="3" key="1">
    <citation type="journal article" date="2014" name="Genome Announc.">
        <title>Draft genome sequence of the formaldehyde-resistant fungus Byssochlamys spectabilis No. 5 (anamorph Paecilomyces variotii No. 5) (NBRC109023).</title>
        <authorList>
            <person name="Oka T."/>
            <person name="Ekino K."/>
            <person name="Fukuda K."/>
            <person name="Nomura Y."/>
        </authorList>
    </citation>
    <scope>NUCLEOTIDE SEQUENCE [LARGE SCALE GENOMIC DNA]</scope>
    <source>
        <strain evidence="3">No. 5 / NBRC 109023</strain>
    </source>
</reference>
<keyword evidence="3" id="KW-1185">Reference proteome</keyword>
<dbReference type="InParanoid" id="V5FMB2"/>
<gene>
    <name evidence="2" type="ORF">PVAR5_7825</name>
</gene>